<evidence type="ECO:0000256" key="2">
    <source>
        <dbReference type="SAM" id="SignalP"/>
    </source>
</evidence>
<dbReference type="EMBL" id="ML987189">
    <property type="protein sequence ID" value="KAF2255865.1"/>
    <property type="molecule type" value="Genomic_DNA"/>
</dbReference>
<dbReference type="OrthoDB" id="3799381at2759"/>
<feature type="region of interest" description="Disordered" evidence="1">
    <location>
        <begin position="120"/>
        <end position="140"/>
    </location>
</feature>
<dbReference type="Proteomes" id="UP000800094">
    <property type="component" value="Unassembled WGS sequence"/>
</dbReference>
<feature type="region of interest" description="Disordered" evidence="1">
    <location>
        <begin position="21"/>
        <end position="87"/>
    </location>
</feature>
<evidence type="ECO:0000313" key="3">
    <source>
        <dbReference type="EMBL" id="KAF2255865.1"/>
    </source>
</evidence>
<gene>
    <name evidence="3" type="ORF">BU26DRAFT_598705</name>
</gene>
<sequence length="314" mass="32957">MKSMLGLAVLLPLATSAASGSLLHDRRPHEQAKSGAHHSPRQAPGIDPNWDPQAQPDFHLNPDWSPDPDNVEPISLDGGISPWDDSGRSQMMDFQPLWVNCPARYLNCHKCPRDFRCHLSSSSTSVPSATRTPHSKPPQGEEFNALTGPQLVGFGNLGGKKEQCPLRKCGGKAGTECGPGARCSKGYCACPAGYKGDSGNALRGRSRPEALTVYVDPGIACDTPCQVLFCPEVERVRGCFGVEALAGQPSATTPASGIAQSTPSMGAAGHEEPESQGIAGGHGVIQFPGVVPQEGSDYVAGIADSGGIRENVMH</sequence>
<dbReference type="GeneID" id="54588373"/>
<name>A0A6A6IZ87_9PLEO</name>
<feature type="compositionally biased region" description="Basic and acidic residues" evidence="1">
    <location>
        <begin position="23"/>
        <end position="32"/>
    </location>
</feature>
<feature type="region of interest" description="Disordered" evidence="1">
    <location>
        <begin position="248"/>
        <end position="283"/>
    </location>
</feature>
<protein>
    <recommendedName>
        <fullName evidence="5">EGF-like domain-containing protein</fullName>
    </recommendedName>
</protein>
<accession>A0A6A6IZ87</accession>
<feature type="signal peptide" evidence="2">
    <location>
        <begin position="1"/>
        <end position="19"/>
    </location>
</feature>
<feature type="compositionally biased region" description="Polar residues" evidence="1">
    <location>
        <begin position="249"/>
        <end position="264"/>
    </location>
</feature>
<organism evidence="3 4">
    <name type="scientific">Trematosphaeria pertusa</name>
    <dbReference type="NCBI Taxonomy" id="390896"/>
    <lineage>
        <taxon>Eukaryota</taxon>
        <taxon>Fungi</taxon>
        <taxon>Dikarya</taxon>
        <taxon>Ascomycota</taxon>
        <taxon>Pezizomycotina</taxon>
        <taxon>Dothideomycetes</taxon>
        <taxon>Pleosporomycetidae</taxon>
        <taxon>Pleosporales</taxon>
        <taxon>Massarineae</taxon>
        <taxon>Trematosphaeriaceae</taxon>
        <taxon>Trematosphaeria</taxon>
    </lineage>
</organism>
<dbReference type="RefSeq" id="XP_033690869.1">
    <property type="nucleotide sequence ID" value="XM_033835043.1"/>
</dbReference>
<reference evidence="3" key="1">
    <citation type="journal article" date="2020" name="Stud. Mycol.">
        <title>101 Dothideomycetes genomes: a test case for predicting lifestyles and emergence of pathogens.</title>
        <authorList>
            <person name="Haridas S."/>
            <person name="Albert R."/>
            <person name="Binder M."/>
            <person name="Bloem J."/>
            <person name="Labutti K."/>
            <person name="Salamov A."/>
            <person name="Andreopoulos B."/>
            <person name="Baker S."/>
            <person name="Barry K."/>
            <person name="Bills G."/>
            <person name="Bluhm B."/>
            <person name="Cannon C."/>
            <person name="Castanera R."/>
            <person name="Culley D."/>
            <person name="Daum C."/>
            <person name="Ezra D."/>
            <person name="Gonzalez J."/>
            <person name="Henrissat B."/>
            <person name="Kuo A."/>
            <person name="Liang C."/>
            <person name="Lipzen A."/>
            <person name="Lutzoni F."/>
            <person name="Magnuson J."/>
            <person name="Mondo S."/>
            <person name="Nolan M."/>
            <person name="Ohm R."/>
            <person name="Pangilinan J."/>
            <person name="Park H.-J."/>
            <person name="Ramirez L."/>
            <person name="Alfaro M."/>
            <person name="Sun H."/>
            <person name="Tritt A."/>
            <person name="Yoshinaga Y."/>
            <person name="Zwiers L.-H."/>
            <person name="Turgeon B."/>
            <person name="Goodwin S."/>
            <person name="Spatafora J."/>
            <person name="Crous P."/>
            <person name="Grigoriev I."/>
        </authorList>
    </citation>
    <scope>NUCLEOTIDE SEQUENCE</scope>
    <source>
        <strain evidence="3">CBS 122368</strain>
    </source>
</reference>
<evidence type="ECO:0000256" key="1">
    <source>
        <dbReference type="SAM" id="MobiDB-lite"/>
    </source>
</evidence>
<evidence type="ECO:0000313" key="4">
    <source>
        <dbReference type="Proteomes" id="UP000800094"/>
    </source>
</evidence>
<dbReference type="AlphaFoldDB" id="A0A6A6IZ87"/>
<proteinExistence type="predicted"/>
<evidence type="ECO:0008006" key="5">
    <source>
        <dbReference type="Google" id="ProtNLM"/>
    </source>
</evidence>
<keyword evidence="4" id="KW-1185">Reference proteome</keyword>
<keyword evidence="2" id="KW-0732">Signal</keyword>
<feature type="chain" id="PRO_5025423561" description="EGF-like domain-containing protein" evidence="2">
    <location>
        <begin position="20"/>
        <end position="314"/>
    </location>
</feature>